<dbReference type="InterPro" id="IPR050445">
    <property type="entry name" value="Bact_polysacc_biosynth/exp"/>
</dbReference>
<reference evidence="10 11" key="1">
    <citation type="submission" date="2016-10" db="EMBL/GenBank/DDBJ databases">
        <authorList>
            <person name="de Groot N.N."/>
        </authorList>
    </citation>
    <scope>NUCLEOTIDE SEQUENCE [LARGE SCALE GENOMIC DNA]</scope>
    <source>
        <strain evidence="10 11">DSM 23995</strain>
    </source>
</reference>
<sequence>MEEETISLQEVFQTLKKRLAMIVIITFLVTAAAGVVSFFLLTPIYQSSTQLLVSQQATGAQSALEAVGFDTDAEYIETYNVIMKSPYILDQVVEELGTDEKASQLNQKLNISREGESQVITLTVEDPDPARAVEIANTTASVFEREISDLLRIDNIVVLAPAELSENPAPVKPQPLLNMAIAFVVGLMAAIGLSFLLEYLDNTYRNEEDIERELGLSVLGSVPLIDETNYRSTAGKGSASSRTRKGREKVGS</sequence>
<feature type="region of interest" description="Disordered" evidence="7">
    <location>
        <begin position="232"/>
        <end position="252"/>
    </location>
</feature>
<evidence type="ECO:0000313" key="10">
    <source>
        <dbReference type="EMBL" id="SFE56971.1"/>
    </source>
</evidence>
<keyword evidence="4 8" id="KW-0812">Transmembrane</keyword>
<name>A0A1I2BLA8_9BACI</name>
<dbReference type="Proteomes" id="UP000199516">
    <property type="component" value="Unassembled WGS sequence"/>
</dbReference>
<feature type="transmembrane region" description="Helical" evidence="8">
    <location>
        <begin position="21"/>
        <end position="45"/>
    </location>
</feature>
<dbReference type="STRING" id="930128.SAMN05192532_102376"/>
<evidence type="ECO:0000259" key="9">
    <source>
        <dbReference type="Pfam" id="PF02706"/>
    </source>
</evidence>
<evidence type="ECO:0000256" key="4">
    <source>
        <dbReference type="ARBA" id="ARBA00022692"/>
    </source>
</evidence>
<feature type="domain" description="Polysaccharide chain length determinant N-terminal" evidence="9">
    <location>
        <begin position="4"/>
        <end position="96"/>
    </location>
</feature>
<dbReference type="PANTHER" id="PTHR32309:SF13">
    <property type="entry name" value="FERRIC ENTEROBACTIN TRANSPORT PROTEIN FEPE"/>
    <property type="match status" value="1"/>
</dbReference>
<dbReference type="InterPro" id="IPR003856">
    <property type="entry name" value="LPS_length_determ_N"/>
</dbReference>
<keyword evidence="11" id="KW-1185">Reference proteome</keyword>
<feature type="transmembrane region" description="Helical" evidence="8">
    <location>
        <begin position="176"/>
        <end position="197"/>
    </location>
</feature>
<dbReference type="EMBL" id="FONT01000002">
    <property type="protein sequence ID" value="SFE56971.1"/>
    <property type="molecule type" value="Genomic_DNA"/>
</dbReference>
<dbReference type="OrthoDB" id="2360475at2"/>
<dbReference type="RefSeq" id="WP_091658857.1">
    <property type="nucleotide sequence ID" value="NZ_FONT01000002.1"/>
</dbReference>
<dbReference type="PANTHER" id="PTHR32309">
    <property type="entry name" value="TYROSINE-PROTEIN KINASE"/>
    <property type="match status" value="1"/>
</dbReference>
<gene>
    <name evidence="10" type="ORF">SAMN05192532_102376</name>
</gene>
<keyword evidence="5 8" id="KW-1133">Transmembrane helix</keyword>
<dbReference type="AlphaFoldDB" id="A0A1I2BLA8"/>
<keyword evidence="6 8" id="KW-0472">Membrane</keyword>
<keyword evidence="3" id="KW-1003">Cell membrane</keyword>
<dbReference type="GO" id="GO:0004713">
    <property type="term" value="F:protein tyrosine kinase activity"/>
    <property type="evidence" value="ECO:0007669"/>
    <property type="project" value="TreeGrafter"/>
</dbReference>
<evidence type="ECO:0000256" key="5">
    <source>
        <dbReference type="ARBA" id="ARBA00022989"/>
    </source>
</evidence>
<protein>
    <submittedName>
        <fullName evidence="10">Capsular polysaccharide biosynthesis protein</fullName>
    </submittedName>
</protein>
<feature type="compositionally biased region" description="Basic residues" evidence="7">
    <location>
        <begin position="242"/>
        <end position="252"/>
    </location>
</feature>
<evidence type="ECO:0000313" key="11">
    <source>
        <dbReference type="Proteomes" id="UP000199516"/>
    </source>
</evidence>
<evidence type="ECO:0000256" key="2">
    <source>
        <dbReference type="ARBA" id="ARBA00006683"/>
    </source>
</evidence>
<evidence type="ECO:0000256" key="1">
    <source>
        <dbReference type="ARBA" id="ARBA00004651"/>
    </source>
</evidence>
<comment type="subcellular location">
    <subcellularLocation>
        <location evidence="1">Cell membrane</location>
        <topology evidence="1">Multi-pass membrane protein</topology>
    </subcellularLocation>
</comment>
<organism evidence="10 11">
    <name type="scientific">Alteribacillus iranensis</name>
    <dbReference type="NCBI Taxonomy" id="930128"/>
    <lineage>
        <taxon>Bacteria</taxon>
        <taxon>Bacillati</taxon>
        <taxon>Bacillota</taxon>
        <taxon>Bacilli</taxon>
        <taxon>Bacillales</taxon>
        <taxon>Bacillaceae</taxon>
        <taxon>Alteribacillus</taxon>
    </lineage>
</organism>
<evidence type="ECO:0000256" key="7">
    <source>
        <dbReference type="SAM" id="MobiDB-lite"/>
    </source>
</evidence>
<evidence type="ECO:0000256" key="8">
    <source>
        <dbReference type="SAM" id="Phobius"/>
    </source>
</evidence>
<comment type="similarity">
    <text evidence="2">Belongs to the CpsC/CapA family.</text>
</comment>
<dbReference type="GO" id="GO:0005886">
    <property type="term" value="C:plasma membrane"/>
    <property type="evidence" value="ECO:0007669"/>
    <property type="project" value="UniProtKB-SubCell"/>
</dbReference>
<evidence type="ECO:0000256" key="3">
    <source>
        <dbReference type="ARBA" id="ARBA00022475"/>
    </source>
</evidence>
<proteinExistence type="inferred from homology"/>
<accession>A0A1I2BLA8</accession>
<evidence type="ECO:0000256" key="6">
    <source>
        <dbReference type="ARBA" id="ARBA00023136"/>
    </source>
</evidence>
<dbReference type="Pfam" id="PF02706">
    <property type="entry name" value="Wzz"/>
    <property type="match status" value="1"/>
</dbReference>